<sequence length="270" mass="29479">MTNASAYRIAFDAYLARLVAGLEARDDVTGLVLAGSTADRGRVDEWSDHDFLVVADSEANAERMRRELDWLPDAERIVLRPREGVHGLKVVYDDGHVLEFAVFAPGELSLAIANAYEVAIDRGGITETMRDAARKPRPGHEATVRDRAELFLALLLIGVGRHRRGEVLTAGQFVRSHALAHLIALHRAVSAERPEQTARLDDLDGYRRLELVHPQFAAAAAAAIETDPESAARALLALAESGPVGADARWPHEGARTVRTRLGWNAVDAH</sequence>
<dbReference type="Gene3D" id="3.30.460.10">
    <property type="entry name" value="Beta Polymerase, domain 2"/>
    <property type="match status" value="1"/>
</dbReference>
<accession>A0ABY5FUA3</accession>
<gene>
    <name evidence="1" type="ORF">NNL39_09380</name>
</gene>
<name>A0ABY5FUA3_9MICO</name>
<proteinExistence type="predicted"/>
<dbReference type="EMBL" id="CP101497">
    <property type="protein sequence ID" value="UTT61885.1"/>
    <property type="molecule type" value="Genomic_DNA"/>
</dbReference>
<evidence type="ECO:0000313" key="1">
    <source>
        <dbReference type="EMBL" id="UTT61885.1"/>
    </source>
</evidence>
<reference evidence="1" key="1">
    <citation type="submission" date="2022-07" db="EMBL/GenBank/DDBJ databases">
        <title>Taxonomic analysis of Microcella humidisoli nov. sp., isolated from riverside soil.</title>
        <authorList>
            <person name="Molina K.M."/>
            <person name="Kim S.B."/>
        </authorList>
    </citation>
    <scope>NUCLEOTIDE SEQUENCE</scope>
    <source>
        <strain evidence="1">MMS21-STM10</strain>
    </source>
</reference>
<keyword evidence="2" id="KW-1185">Reference proteome</keyword>
<evidence type="ECO:0000313" key="2">
    <source>
        <dbReference type="Proteomes" id="UP001060039"/>
    </source>
</evidence>
<dbReference type="InterPro" id="IPR043519">
    <property type="entry name" value="NT_sf"/>
</dbReference>
<dbReference type="RefSeq" id="WP_255159026.1">
    <property type="nucleotide sequence ID" value="NZ_CP101497.1"/>
</dbReference>
<protein>
    <submittedName>
        <fullName evidence="1">Nucleotidyltransferase domain-containing protein</fullName>
    </submittedName>
</protein>
<dbReference type="Proteomes" id="UP001060039">
    <property type="component" value="Chromosome"/>
</dbReference>
<organism evidence="1 2">
    <name type="scientific">Microcella humidisoli</name>
    <dbReference type="NCBI Taxonomy" id="2963406"/>
    <lineage>
        <taxon>Bacteria</taxon>
        <taxon>Bacillati</taxon>
        <taxon>Actinomycetota</taxon>
        <taxon>Actinomycetes</taxon>
        <taxon>Micrococcales</taxon>
        <taxon>Microbacteriaceae</taxon>
        <taxon>Microcella</taxon>
    </lineage>
</organism>